<evidence type="ECO:0000259" key="5">
    <source>
        <dbReference type="Pfam" id="PF00326"/>
    </source>
</evidence>
<dbReference type="Pfam" id="PF02897">
    <property type="entry name" value="Peptidase_S9_N"/>
    <property type="match status" value="1"/>
</dbReference>
<comment type="similarity">
    <text evidence="1">Belongs to the peptidase S9A family.</text>
</comment>
<dbReference type="InterPro" id="IPR001375">
    <property type="entry name" value="Peptidase_S9_cat"/>
</dbReference>
<feature type="domain" description="Peptidase S9A N-terminal" evidence="6">
    <location>
        <begin position="7"/>
        <end position="443"/>
    </location>
</feature>
<dbReference type="InterPro" id="IPR051543">
    <property type="entry name" value="Serine_Peptidase_S9A"/>
</dbReference>
<dbReference type="InterPro" id="IPR023302">
    <property type="entry name" value="Pept_S9A_N"/>
</dbReference>
<dbReference type="PANTHER" id="PTHR11757:SF19">
    <property type="entry name" value="PROLYL ENDOPEPTIDASE-LIKE"/>
    <property type="match status" value="1"/>
</dbReference>
<dbReference type="GO" id="GO:0006508">
    <property type="term" value="P:proteolysis"/>
    <property type="evidence" value="ECO:0007669"/>
    <property type="project" value="UniProtKB-KW"/>
</dbReference>
<evidence type="ECO:0000256" key="2">
    <source>
        <dbReference type="ARBA" id="ARBA00022670"/>
    </source>
</evidence>
<dbReference type="Proteomes" id="UP000235598">
    <property type="component" value="Unassembled WGS sequence"/>
</dbReference>
<protein>
    <submittedName>
        <fullName evidence="7">Oligopeptidase B</fullName>
        <ecNumber evidence="7">3.4.21.83</ecNumber>
    </submittedName>
</protein>
<keyword evidence="4" id="KW-0720">Serine protease</keyword>
<comment type="caution">
    <text evidence="7">The sequence shown here is derived from an EMBL/GenBank/DDBJ whole genome shotgun (WGS) entry which is preliminary data.</text>
</comment>
<keyword evidence="3 7" id="KW-0378">Hydrolase</keyword>
<accession>A0A2N6VLN5</accession>
<dbReference type="OrthoDB" id="9801421at2"/>
<dbReference type="GO" id="GO:0004252">
    <property type="term" value="F:serine-type endopeptidase activity"/>
    <property type="evidence" value="ECO:0007669"/>
    <property type="project" value="UniProtKB-EC"/>
</dbReference>
<reference evidence="7 8" key="1">
    <citation type="submission" date="2017-09" db="EMBL/GenBank/DDBJ databases">
        <title>Bacterial strain isolated from the female urinary microbiota.</title>
        <authorList>
            <person name="Thomas-White K."/>
            <person name="Kumar N."/>
            <person name="Forster S."/>
            <person name="Putonti C."/>
            <person name="Lawley T."/>
            <person name="Wolfe A.J."/>
        </authorList>
    </citation>
    <scope>NUCLEOTIDE SEQUENCE [LARGE SCALE GENOMIC DNA]</scope>
    <source>
        <strain evidence="7 8">UMB1301</strain>
    </source>
</reference>
<dbReference type="AlphaFoldDB" id="A0A2N6VLN5"/>
<evidence type="ECO:0000256" key="1">
    <source>
        <dbReference type="ARBA" id="ARBA00005228"/>
    </source>
</evidence>
<evidence type="ECO:0000256" key="3">
    <source>
        <dbReference type="ARBA" id="ARBA00022801"/>
    </source>
</evidence>
<evidence type="ECO:0000313" key="8">
    <source>
        <dbReference type="Proteomes" id="UP000235598"/>
    </source>
</evidence>
<gene>
    <name evidence="7" type="ORF">CJ199_07825</name>
</gene>
<evidence type="ECO:0000313" key="7">
    <source>
        <dbReference type="EMBL" id="PMD04997.1"/>
    </source>
</evidence>
<sequence>MTSEMTPPAAKKVPFERTHHGDTFVDSYEWMRDKDNPDVIAHIEAENAYTQARTAHLDGLRDDIFNEIKTRTKESDMSVPVRRGNFWMLTRTFEGKDYPVMSRVPALPLDHPDAWVPPRVDDEPGENEEVILDLNAEADGHEFFSLGAFSLDEAGKLLVWSADYTGDERYTVKVRDVHTGEDLDDTIENTFAGAFIDPTGNYIFYTTVDEAWRPDTVWRYQIGGETEPQKIFHEPDERFFVGAGFTRSHEYLMIVAGSKLTSSAWVIPVSNLQAQPRSVWDREDGVSYAVDHAVIAGKDRFVIVHDRNTPDSEAIVVPVDLTASDTQSVLAASEPLIPPTDGMRVEHVEAFEDFLAVTYRSGGFARVGVMEIAEVADTGQGPIPGVGPLKEVEADEPIGTMETGANPEFAQPTLRLSYESFITPPTLFQLDTRTGEKTVLKQQEVLGGIDFSQYRQALVWATAEDGEKIPVSLAWNALKVPTGWAPGTDGVGTTSAPMVIYGYGSYEVSADPNFFVSRLSVMERGVVWAVAHVRGGGEMGRHWYDNGKMLAKKNTFSDFIAATKHLHATGVSAPETTVALGGSAGGLLMGVIANEAPEQYAGICALVPFVDPLTSILMPELPLTVIEWEEWGDPLHDPEVYAYMKSYAPYENVGEHPYPKILAITSLNDTRVLYVEPAKWVARLREVGADVIMKTEMVAGHGGASGRYSTWKDRAFEYAWVLDTLGLAQDTGAK</sequence>
<dbReference type="EMBL" id="PNHK01000003">
    <property type="protein sequence ID" value="PMD04997.1"/>
    <property type="molecule type" value="Genomic_DNA"/>
</dbReference>
<name>A0A2N6VLN5_9MICO</name>
<dbReference type="PRINTS" id="PR00862">
    <property type="entry name" value="PROLIGOPTASE"/>
</dbReference>
<dbReference type="InterPro" id="IPR002470">
    <property type="entry name" value="Peptidase_S9A"/>
</dbReference>
<dbReference type="PROSITE" id="PS00708">
    <property type="entry name" value="PRO_ENDOPEP_SER"/>
    <property type="match status" value="1"/>
</dbReference>
<dbReference type="Pfam" id="PF00326">
    <property type="entry name" value="Peptidase_S9"/>
    <property type="match status" value="1"/>
</dbReference>
<dbReference type="SUPFAM" id="SSF53474">
    <property type="entry name" value="alpha/beta-Hydrolases"/>
    <property type="match status" value="1"/>
</dbReference>
<evidence type="ECO:0000259" key="6">
    <source>
        <dbReference type="Pfam" id="PF02897"/>
    </source>
</evidence>
<keyword evidence="2" id="KW-0645">Protease</keyword>
<organism evidence="7 8">
    <name type="scientific">Brevibacterium paucivorans</name>
    <dbReference type="NCBI Taxonomy" id="170994"/>
    <lineage>
        <taxon>Bacteria</taxon>
        <taxon>Bacillati</taxon>
        <taxon>Actinomycetota</taxon>
        <taxon>Actinomycetes</taxon>
        <taxon>Micrococcales</taxon>
        <taxon>Brevibacteriaceae</taxon>
        <taxon>Brevibacterium</taxon>
    </lineage>
</organism>
<evidence type="ECO:0000256" key="4">
    <source>
        <dbReference type="ARBA" id="ARBA00022825"/>
    </source>
</evidence>
<dbReference type="Gene3D" id="3.40.50.1820">
    <property type="entry name" value="alpha/beta hydrolase"/>
    <property type="match status" value="1"/>
</dbReference>
<dbReference type="InterPro" id="IPR029058">
    <property type="entry name" value="AB_hydrolase_fold"/>
</dbReference>
<dbReference type="Gene3D" id="2.130.10.120">
    <property type="entry name" value="Prolyl oligopeptidase, N-terminal domain"/>
    <property type="match status" value="1"/>
</dbReference>
<dbReference type="InterPro" id="IPR002471">
    <property type="entry name" value="Pept_S9_AS"/>
</dbReference>
<dbReference type="PANTHER" id="PTHR11757">
    <property type="entry name" value="PROTEASE FAMILY S9A OLIGOPEPTIDASE"/>
    <property type="match status" value="1"/>
</dbReference>
<dbReference type="EC" id="3.4.21.83" evidence="7"/>
<feature type="domain" description="Peptidase S9 prolyl oligopeptidase catalytic" evidence="5">
    <location>
        <begin position="514"/>
        <end position="726"/>
    </location>
</feature>
<proteinExistence type="inferred from homology"/>
<dbReference type="SUPFAM" id="SSF50993">
    <property type="entry name" value="Peptidase/esterase 'gauge' domain"/>
    <property type="match status" value="1"/>
</dbReference>